<dbReference type="Gene3D" id="1.10.601.10">
    <property type="entry name" value="RNA Polymerase Primary Sigma Factor"/>
    <property type="match status" value="1"/>
</dbReference>
<gene>
    <name evidence="8" type="ORF">ACD_49C00036G0005</name>
</gene>
<evidence type="ECO:0000259" key="5">
    <source>
        <dbReference type="Pfam" id="PF04539"/>
    </source>
</evidence>
<evidence type="ECO:0000313" key="8">
    <source>
        <dbReference type="EMBL" id="EKD66542.1"/>
    </source>
</evidence>
<dbReference type="Pfam" id="PF04539">
    <property type="entry name" value="Sigma70_r3"/>
    <property type="match status" value="1"/>
</dbReference>
<dbReference type="InterPro" id="IPR007624">
    <property type="entry name" value="RNA_pol_sigma70_r3"/>
</dbReference>
<sequence>MLEVLAQIDNQHKSTTSLDENIKEDSVLELLKEITKKDVIKLVDIKPTRALKNAILSEISEIKKLEDLIFVCLREIRKTKPLKLEEEKELWRKIKKWDKEARQKFIEANLYLVIKIAKNKRYEWKWLELLDLVQEWTLGLLEAVNSNNPERKNKFSTYAIKGIKRFISRAIYEKWRTISLTYYILKKVNRIKRISINLSKKLWREPTINELAGELKMSIQEIEKFIIFGRDILSLDFPINEAEDTVLLDFMEDTNNICLEESINTAIISEKVDRILKNLKPRDEQIMRMRFWFDWLDEMTLVEVWDKFGVKKQWIYEAEKRIFKKLRKNPEFLKIAEDLIEK</sequence>
<name>K2AXR7_9BACT</name>
<keyword evidence="3" id="KW-0238">DNA-binding</keyword>
<dbReference type="NCBIfam" id="TIGR02937">
    <property type="entry name" value="sigma70-ECF"/>
    <property type="match status" value="1"/>
</dbReference>
<evidence type="ECO:0000259" key="6">
    <source>
        <dbReference type="Pfam" id="PF04542"/>
    </source>
</evidence>
<dbReference type="GO" id="GO:0016987">
    <property type="term" value="F:sigma factor activity"/>
    <property type="evidence" value="ECO:0007669"/>
    <property type="project" value="UniProtKB-KW"/>
</dbReference>
<protein>
    <submittedName>
        <fullName evidence="8">RNA polymerase sigma factor RpoD</fullName>
    </submittedName>
</protein>
<dbReference type="InterPro" id="IPR007630">
    <property type="entry name" value="RNA_pol_sigma70_r4"/>
</dbReference>
<dbReference type="InterPro" id="IPR000943">
    <property type="entry name" value="RNA_pol_sigma70"/>
</dbReference>
<accession>K2AXR7</accession>
<dbReference type="InterPro" id="IPR013324">
    <property type="entry name" value="RNA_pol_sigma_r3/r4-like"/>
</dbReference>
<reference evidence="8" key="1">
    <citation type="journal article" date="2012" name="Science">
        <title>Fermentation, hydrogen, and sulfur metabolism in multiple uncultivated bacterial phyla.</title>
        <authorList>
            <person name="Wrighton K.C."/>
            <person name="Thomas B.C."/>
            <person name="Sharon I."/>
            <person name="Miller C.S."/>
            <person name="Castelle C.J."/>
            <person name="VerBerkmoes N.C."/>
            <person name="Wilkins M.J."/>
            <person name="Hettich R.L."/>
            <person name="Lipton M.S."/>
            <person name="Williams K.H."/>
            <person name="Long P.E."/>
            <person name="Banfield J.F."/>
        </authorList>
    </citation>
    <scope>NUCLEOTIDE SEQUENCE [LARGE SCALE GENOMIC DNA]</scope>
</reference>
<dbReference type="Gene3D" id="1.10.10.10">
    <property type="entry name" value="Winged helix-like DNA-binding domain superfamily/Winged helix DNA-binding domain"/>
    <property type="match status" value="2"/>
</dbReference>
<evidence type="ECO:0000256" key="2">
    <source>
        <dbReference type="ARBA" id="ARBA00023082"/>
    </source>
</evidence>
<dbReference type="InterPro" id="IPR036388">
    <property type="entry name" value="WH-like_DNA-bd_sf"/>
</dbReference>
<keyword evidence="2" id="KW-0731">Sigma factor</keyword>
<dbReference type="InterPro" id="IPR013325">
    <property type="entry name" value="RNA_pol_sigma_r2"/>
</dbReference>
<dbReference type="SUPFAM" id="SSF88946">
    <property type="entry name" value="Sigma2 domain of RNA polymerase sigma factors"/>
    <property type="match status" value="1"/>
</dbReference>
<dbReference type="Pfam" id="PF04542">
    <property type="entry name" value="Sigma70_r2"/>
    <property type="match status" value="1"/>
</dbReference>
<feature type="domain" description="RNA polymerase sigma-70 region 3" evidence="5">
    <location>
        <begin position="187"/>
        <end position="256"/>
    </location>
</feature>
<dbReference type="EMBL" id="AMFJ01021622">
    <property type="protein sequence ID" value="EKD66542.1"/>
    <property type="molecule type" value="Genomic_DNA"/>
</dbReference>
<keyword evidence="4" id="KW-0804">Transcription</keyword>
<proteinExistence type="predicted"/>
<feature type="domain" description="RNA polymerase sigma-70 region 2" evidence="6">
    <location>
        <begin position="106"/>
        <end position="176"/>
    </location>
</feature>
<evidence type="ECO:0000256" key="3">
    <source>
        <dbReference type="ARBA" id="ARBA00023125"/>
    </source>
</evidence>
<keyword evidence="1" id="KW-0805">Transcription regulation</keyword>
<dbReference type="PANTHER" id="PTHR30603">
    <property type="entry name" value="RNA POLYMERASE SIGMA FACTOR RPO"/>
    <property type="match status" value="1"/>
</dbReference>
<organism evidence="8">
    <name type="scientific">uncultured bacterium</name>
    <name type="common">gcode 4</name>
    <dbReference type="NCBI Taxonomy" id="1234023"/>
    <lineage>
        <taxon>Bacteria</taxon>
        <taxon>environmental samples</taxon>
    </lineage>
</organism>
<evidence type="ECO:0000256" key="1">
    <source>
        <dbReference type="ARBA" id="ARBA00023015"/>
    </source>
</evidence>
<dbReference type="InterPro" id="IPR014284">
    <property type="entry name" value="RNA_pol_sigma-70_dom"/>
</dbReference>
<dbReference type="Pfam" id="PF04545">
    <property type="entry name" value="Sigma70_r4"/>
    <property type="match status" value="1"/>
</dbReference>
<evidence type="ECO:0000256" key="4">
    <source>
        <dbReference type="ARBA" id="ARBA00023163"/>
    </source>
</evidence>
<dbReference type="GO" id="GO:0003677">
    <property type="term" value="F:DNA binding"/>
    <property type="evidence" value="ECO:0007669"/>
    <property type="project" value="UniProtKB-KW"/>
</dbReference>
<dbReference type="InterPro" id="IPR007627">
    <property type="entry name" value="RNA_pol_sigma70_r2"/>
</dbReference>
<dbReference type="PRINTS" id="PR00046">
    <property type="entry name" value="SIGMA70FCT"/>
</dbReference>
<comment type="caution">
    <text evidence="8">The sequence shown here is derived from an EMBL/GenBank/DDBJ whole genome shotgun (WGS) entry which is preliminary data.</text>
</comment>
<feature type="domain" description="RNA polymerase sigma-70 region 4" evidence="7">
    <location>
        <begin position="276"/>
        <end position="328"/>
    </location>
</feature>
<dbReference type="AlphaFoldDB" id="K2AXR7"/>
<evidence type="ECO:0000259" key="7">
    <source>
        <dbReference type="Pfam" id="PF04545"/>
    </source>
</evidence>
<dbReference type="PANTHER" id="PTHR30603:SF47">
    <property type="entry name" value="RNA POLYMERASE SIGMA FACTOR SIGD, CHLOROPLASTIC"/>
    <property type="match status" value="1"/>
</dbReference>
<dbReference type="SUPFAM" id="SSF88659">
    <property type="entry name" value="Sigma3 and sigma4 domains of RNA polymerase sigma factors"/>
    <property type="match status" value="2"/>
</dbReference>
<dbReference type="InterPro" id="IPR050239">
    <property type="entry name" value="Sigma-70_RNA_pol_init_factors"/>
</dbReference>
<dbReference type="GO" id="GO:0006352">
    <property type="term" value="P:DNA-templated transcription initiation"/>
    <property type="evidence" value="ECO:0007669"/>
    <property type="project" value="InterPro"/>
</dbReference>